<proteinExistence type="inferred from homology"/>
<dbReference type="AlphaFoldDB" id="A0A934P912"/>
<evidence type="ECO:0000256" key="1">
    <source>
        <dbReference type="ARBA" id="ARBA00010062"/>
    </source>
</evidence>
<feature type="signal peptide" evidence="5">
    <location>
        <begin position="1"/>
        <end position="20"/>
    </location>
</feature>
<dbReference type="Gene3D" id="3.40.50.2300">
    <property type="match status" value="2"/>
</dbReference>
<evidence type="ECO:0000256" key="2">
    <source>
        <dbReference type="ARBA" id="ARBA00022448"/>
    </source>
</evidence>
<dbReference type="InterPro" id="IPR051010">
    <property type="entry name" value="BCAA_transport"/>
</dbReference>
<dbReference type="CDD" id="cd06347">
    <property type="entry name" value="PBP1_ABC_LivK_ligand_binding-like"/>
    <property type="match status" value="1"/>
</dbReference>
<dbReference type="InterPro" id="IPR000709">
    <property type="entry name" value="Leu_Ile_Val-bd"/>
</dbReference>
<evidence type="ECO:0000313" key="8">
    <source>
        <dbReference type="Proteomes" id="UP000644875"/>
    </source>
</evidence>
<comment type="similarity">
    <text evidence="1">Belongs to the leucine-binding protein family.</text>
</comment>
<evidence type="ECO:0000256" key="5">
    <source>
        <dbReference type="SAM" id="SignalP"/>
    </source>
</evidence>
<organism evidence="7 8">
    <name type="scientific">Streptococcus zalophi</name>
    <dbReference type="NCBI Taxonomy" id="640031"/>
    <lineage>
        <taxon>Bacteria</taxon>
        <taxon>Bacillati</taxon>
        <taxon>Bacillota</taxon>
        <taxon>Bacilli</taxon>
        <taxon>Lactobacillales</taxon>
        <taxon>Streptococcaceae</taxon>
        <taxon>Streptococcus</taxon>
    </lineage>
</organism>
<dbReference type="Proteomes" id="UP000644875">
    <property type="component" value="Unassembled WGS sequence"/>
</dbReference>
<dbReference type="InterPro" id="IPR028081">
    <property type="entry name" value="Leu-bd"/>
</dbReference>
<name>A0A934P912_9STRE</name>
<feature type="domain" description="Leucine-binding protein" evidence="6">
    <location>
        <begin position="39"/>
        <end position="377"/>
    </location>
</feature>
<dbReference type="SUPFAM" id="SSF53822">
    <property type="entry name" value="Periplasmic binding protein-like I"/>
    <property type="match status" value="1"/>
</dbReference>
<accession>A0A934P912</accession>
<gene>
    <name evidence="7" type="ORF">JHK64_00685</name>
</gene>
<feature type="chain" id="PRO_5039102012" evidence="5">
    <location>
        <begin position="21"/>
        <end position="389"/>
    </location>
</feature>
<evidence type="ECO:0000313" key="7">
    <source>
        <dbReference type="EMBL" id="MBJ8349145.1"/>
    </source>
</evidence>
<dbReference type="Pfam" id="PF13458">
    <property type="entry name" value="Peripla_BP_6"/>
    <property type="match status" value="1"/>
</dbReference>
<dbReference type="PROSITE" id="PS51257">
    <property type="entry name" value="PROKAR_LIPOPROTEIN"/>
    <property type="match status" value="1"/>
</dbReference>
<keyword evidence="2" id="KW-0813">Transport</keyword>
<evidence type="ECO:0000259" key="6">
    <source>
        <dbReference type="Pfam" id="PF13458"/>
    </source>
</evidence>
<sequence>MKKKLLLAAMTFLTTTALVACGSAPTTSSNSEGNEIGDTVKIGLNFELTGGVAAYGVPQKNAAELAVEEINAAGGIDGKQIELVSKDNKSENSEAASVTTNLATESKVNAIVGPATSGATAAASPNATSAGVPIVTPSGTQDNLTVNEDGSVQEYVFRATFIDSYQGNVISKFTTDDLKADKVVLYYDNSSDYAKGIAKEFKATYKGEIVKELTFQSKDTDFQAALTEIKDLDFDAIVMPGYYNETGLLTKQARDLGISQPIVGPDGFGDEKFVELAGNDATKDVYYLSGFSSEISDTATGFIEKYKAKYGEEPSMFAALAYDAVYMVAKATEGAKSSKDIAENLAKLSDFEGVTGSITIDENHNPVKSVVMIGLKDGKEDSATVVSAE</sequence>
<keyword evidence="8" id="KW-1185">Reference proteome</keyword>
<dbReference type="PANTHER" id="PTHR30483:SF6">
    <property type="entry name" value="PERIPLASMIC BINDING PROTEIN OF ABC TRANSPORTER FOR NATURAL AMINO ACIDS"/>
    <property type="match status" value="1"/>
</dbReference>
<evidence type="ECO:0000256" key="4">
    <source>
        <dbReference type="ARBA" id="ARBA00022970"/>
    </source>
</evidence>
<dbReference type="RefSeq" id="WP_199567076.1">
    <property type="nucleotide sequence ID" value="NZ_JAENBP010000001.1"/>
</dbReference>
<keyword evidence="3 5" id="KW-0732">Signal</keyword>
<keyword evidence="4" id="KW-0029">Amino-acid transport</keyword>
<dbReference type="PRINTS" id="PR00337">
    <property type="entry name" value="LEUILEVALBP"/>
</dbReference>
<comment type="caution">
    <text evidence="7">The sequence shown here is derived from an EMBL/GenBank/DDBJ whole genome shotgun (WGS) entry which is preliminary data.</text>
</comment>
<dbReference type="InterPro" id="IPR028082">
    <property type="entry name" value="Peripla_BP_I"/>
</dbReference>
<dbReference type="PANTHER" id="PTHR30483">
    <property type="entry name" value="LEUCINE-SPECIFIC-BINDING PROTEIN"/>
    <property type="match status" value="1"/>
</dbReference>
<reference evidence="7 8" key="1">
    <citation type="journal article" date="2021" name="Int. J. Syst. Evol. Microbiol.">
        <title>Streptococcus vicugnae sp. nov., isolated from faeces of alpacas (Vicugna pacos) and cattle (Bos taurus), Streptococcus zalophi sp. nov., and Streptococcus pacificus sp. nov., isolated from respiratory tract of California sea lions (Zalophus californianus).</title>
        <authorList>
            <person name="Volokhov D.V."/>
            <person name="Zagorodnyaya T.A."/>
            <person name="Shen Z."/>
            <person name="Blom J."/>
            <person name="Furtak V.A."/>
            <person name="Eisenberg T."/>
            <person name="Fan P."/>
            <person name="Jeong K.C."/>
            <person name="Gao Y."/>
            <person name="Zhang S."/>
            <person name="Amselle M."/>
        </authorList>
    </citation>
    <scope>NUCLEOTIDE SEQUENCE [LARGE SCALE GENOMIC DNA]</scope>
    <source>
        <strain evidence="8">CSL7508-lung</strain>
    </source>
</reference>
<dbReference type="GO" id="GO:0006865">
    <property type="term" value="P:amino acid transport"/>
    <property type="evidence" value="ECO:0007669"/>
    <property type="project" value="UniProtKB-KW"/>
</dbReference>
<protein>
    <submittedName>
        <fullName evidence="7">ABC transporter substrate-binding protein</fullName>
    </submittedName>
</protein>
<dbReference type="EMBL" id="JAENBP010000001">
    <property type="protein sequence ID" value="MBJ8349145.1"/>
    <property type="molecule type" value="Genomic_DNA"/>
</dbReference>
<evidence type="ECO:0000256" key="3">
    <source>
        <dbReference type="ARBA" id="ARBA00022729"/>
    </source>
</evidence>